<dbReference type="AlphaFoldDB" id="A0A0S2K239"/>
<dbReference type="Pfam" id="PF21880">
    <property type="entry name" value="DUF6916"/>
    <property type="match status" value="1"/>
</dbReference>
<sequence length="126" mass="14441">MPENEQQEIGDINFAQSLIKLSLESLKPMEGNTIEITSLTSNQSFKAQIDEVVIGKTEGKRWESFVIYLDVCPKQDVVLTQGYYRVNFNELGIYDLFSSPNSETELEFCFNFDKKLRAEEKALKTS</sequence>
<evidence type="ECO:0000313" key="2">
    <source>
        <dbReference type="EMBL" id="ALO42396.1"/>
    </source>
</evidence>
<protein>
    <recommendedName>
        <fullName evidence="1">DUF6916 domain-containing protein</fullName>
    </recommendedName>
</protein>
<accession>A0A0S2K239</accession>
<dbReference type="Proteomes" id="UP000061457">
    <property type="component" value="Chromosome I"/>
</dbReference>
<evidence type="ECO:0000313" key="3">
    <source>
        <dbReference type="Proteomes" id="UP000061457"/>
    </source>
</evidence>
<reference evidence="3" key="1">
    <citation type="submission" date="2015-11" db="EMBL/GenBank/DDBJ databases">
        <authorList>
            <person name="Kim K.M."/>
        </authorList>
    </citation>
    <scope>NUCLEOTIDE SEQUENCE [LARGE SCALE GENOMIC DNA]</scope>
    <source>
        <strain evidence="3">KCTC 12086</strain>
    </source>
</reference>
<keyword evidence="3" id="KW-1185">Reference proteome</keyword>
<organism evidence="2 3">
    <name type="scientific">Pseudoalteromonas phenolica</name>
    <dbReference type="NCBI Taxonomy" id="161398"/>
    <lineage>
        <taxon>Bacteria</taxon>
        <taxon>Pseudomonadati</taxon>
        <taxon>Pseudomonadota</taxon>
        <taxon>Gammaproteobacteria</taxon>
        <taxon>Alteromonadales</taxon>
        <taxon>Pseudoalteromonadaceae</taxon>
        <taxon>Pseudoalteromonas</taxon>
    </lineage>
</organism>
<feature type="domain" description="DUF6916" evidence="1">
    <location>
        <begin position="21"/>
        <end position="104"/>
    </location>
</feature>
<dbReference type="STRING" id="161398.PP2015_1896"/>
<dbReference type="PATRIC" id="fig|161398.10.peg.1924"/>
<dbReference type="EMBL" id="CP013187">
    <property type="protein sequence ID" value="ALO42396.1"/>
    <property type="molecule type" value="Genomic_DNA"/>
</dbReference>
<dbReference type="OrthoDB" id="9808609at2"/>
<name>A0A0S2K239_9GAMM</name>
<dbReference type="RefSeq" id="WP_058030059.1">
    <property type="nucleotide sequence ID" value="NZ_CP013187.1"/>
</dbReference>
<evidence type="ECO:0000259" key="1">
    <source>
        <dbReference type="Pfam" id="PF21880"/>
    </source>
</evidence>
<dbReference type="InterPro" id="IPR054209">
    <property type="entry name" value="DUF6916"/>
</dbReference>
<proteinExistence type="predicted"/>
<dbReference type="KEGG" id="pphe:PP2015_1896"/>
<gene>
    <name evidence="2" type="ORF">PP2015_1896</name>
</gene>